<evidence type="ECO:0000259" key="6">
    <source>
        <dbReference type="PROSITE" id="PS50888"/>
    </source>
</evidence>
<accession>A0A6A5YD81</accession>
<dbReference type="SMART" id="SM00353">
    <property type="entry name" value="HLH"/>
    <property type="match status" value="1"/>
</dbReference>
<dbReference type="Gene3D" id="4.10.280.10">
    <property type="entry name" value="Helix-loop-helix DNA-binding domain"/>
    <property type="match status" value="1"/>
</dbReference>
<dbReference type="PANTHER" id="PTHR46117:SF3">
    <property type="entry name" value="FI24210P1"/>
    <property type="match status" value="1"/>
</dbReference>
<dbReference type="CDD" id="cd11387">
    <property type="entry name" value="bHLHzip_USF_MITF"/>
    <property type="match status" value="1"/>
</dbReference>
<dbReference type="GO" id="GO:0005634">
    <property type="term" value="C:nucleus"/>
    <property type="evidence" value="ECO:0007669"/>
    <property type="project" value="UniProtKB-SubCell"/>
</dbReference>
<organism evidence="7 8">
    <name type="scientific">Saccharata proteae CBS 121410</name>
    <dbReference type="NCBI Taxonomy" id="1314787"/>
    <lineage>
        <taxon>Eukaryota</taxon>
        <taxon>Fungi</taxon>
        <taxon>Dikarya</taxon>
        <taxon>Ascomycota</taxon>
        <taxon>Pezizomycotina</taxon>
        <taxon>Dothideomycetes</taxon>
        <taxon>Dothideomycetes incertae sedis</taxon>
        <taxon>Botryosphaeriales</taxon>
        <taxon>Saccharataceae</taxon>
        <taxon>Saccharata</taxon>
    </lineage>
</organism>
<gene>
    <name evidence="7" type="ORF">K490DRAFT_37874</name>
</gene>
<feature type="region of interest" description="Disordered" evidence="5">
    <location>
        <begin position="83"/>
        <end position="128"/>
    </location>
</feature>
<dbReference type="PANTHER" id="PTHR46117">
    <property type="entry name" value="FI24210P1"/>
    <property type="match status" value="1"/>
</dbReference>
<reference evidence="7" key="1">
    <citation type="journal article" date="2020" name="Stud. Mycol.">
        <title>101 Dothideomycetes genomes: a test case for predicting lifestyles and emergence of pathogens.</title>
        <authorList>
            <person name="Haridas S."/>
            <person name="Albert R."/>
            <person name="Binder M."/>
            <person name="Bloem J."/>
            <person name="Labutti K."/>
            <person name="Salamov A."/>
            <person name="Andreopoulos B."/>
            <person name="Baker S."/>
            <person name="Barry K."/>
            <person name="Bills G."/>
            <person name="Bluhm B."/>
            <person name="Cannon C."/>
            <person name="Castanera R."/>
            <person name="Culley D."/>
            <person name="Daum C."/>
            <person name="Ezra D."/>
            <person name="Gonzalez J."/>
            <person name="Henrissat B."/>
            <person name="Kuo A."/>
            <person name="Liang C."/>
            <person name="Lipzen A."/>
            <person name="Lutzoni F."/>
            <person name="Magnuson J."/>
            <person name="Mondo S."/>
            <person name="Nolan M."/>
            <person name="Ohm R."/>
            <person name="Pangilinan J."/>
            <person name="Park H.-J."/>
            <person name="Ramirez L."/>
            <person name="Alfaro M."/>
            <person name="Sun H."/>
            <person name="Tritt A."/>
            <person name="Yoshinaga Y."/>
            <person name="Zwiers L.-H."/>
            <person name="Turgeon B."/>
            <person name="Goodwin S."/>
            <person name="Spatafora J."/>
            <person name="Crous P."/>
            <person name="Grigoriev I."/>
        </authorList>
    </citation>
    <scope>NUCLEOTIDE SEQUENCE</scope>
    <source>
        <strain evidence="7">CBS 121410</strain>
    </source>
</reference>
<feature type="region of interest" description="Disordered" evidence="5">
    <location>
        <begin position="1"/>
        <end position="20"/>
    </location>
</feature>
<dbReference type="OrthoDB" id="690068at2759"/>
<keyword evidence="4" id="KW-0539">Nucleus</keyword>
<dbReference type="GO" id="GO:0000978">
    <property type="term" value="F:RNA polymerase II cis-regulatory region sequence-specific DNA binding"/>
    <property type="evidence" value="ECO:0007669"/>
    <property type="project" value="TreeGrafter"/>
</dbReference>
<protein>
    <recommendedName>
        <fullName evidence="6">BHLH domain-containing protein</fullName>
    </recommendedName>
</protein>
<feature type="compositionally biased region" description="Basic and acidic residues" evidence="5">
    <location>
        <begin position="289"/>
        <end position="298"/>
    </location>
</feature>
<dbReference type="GO" id="GO:0000981">
    <property type="term" value="F:DNA-binding transcription factor activity, RNA polymerase II-specific"/>
    <property type="evidence" value="ECO:0007669"/>
    <property type="project" value="TreeGrafter"/>
</dbReference>
<feature type="domain" description="BHLH" evidence="6">
    <location>
        <begin position="285"/>
        <end position="391"/>
    </location>
</feature>
<dbReference type="InterPro" id="IPR036638">
    <property type="entry name" value="HLH_DNA-bd_sf"/>
</dbReference>
<dbReference type="Pfam" id="PF00010">
    <property type="entry name" value="HLH"/>
    <property type="match status" value="1"/>
</dbReference>
<evidence type="ECO:0000256" key="1">
    <source>
        <dbReference type="ARBA" id="ARBA00004123"/>
    </source>
</evidence>
<sequence length="515" mass="57210">MPQHQFGGQTFGEPSFNSVNPSDLTMNGSFILNNQYGTNNMSSSFLGNSNIADDELRDLIDESANQQNAAFGAEQHAYDNANDHQNTQSYFPGHMSQNSVPVHTQPQHMPNQMYSHTPDGAPIQSPLLEGGFNFTQQFQSLPQRQSFQHHTPASSSLQGSSFMNRQQSRMGLERQLSDSRSPMTPKTPALGALHLNTPDSGSFPSQPILAGRANHGHHKSLSGGQWDNTPGSGGSWVDSPISSPHQGSMHHPQIADVMAKHASLPSKVDGVPGSSYQTQEAKRRRRRESHNMVERRRRDNINERIQDLSKLVPQHRLEDEKIRKHIHNNGPMSPTMTATGISPPQATSLLAGGNGRRAAGSITQGLPIDEKDKGPNKGDILNGSVSWTRDLMWMLYLKIQQEQRWFEQARQMGQDPPYEYTEEELRMRTELYEAIERNGWETFHYTRGPGSGLRVPNHTNVAGDPIQNSMSPQSLSPAMQPGPSVSANPNDTPSFFPHGHGLFKEEDEYEGEMEI</sequence>
<dbReference type="Proteomes" id="UP000799776">
    <property type="component" value="Unassembled WGS sequence"/>
</dbReference>
<dbReference type="InterPro" id="IPR011598">
    <property type="entry name" value="bHLH_dom"/>
</dbReference>
<name>A0A6A5YD81_9PEZI</name>
<feature type="region of interest" description="Disordered" evidence="5">
    <location>
        <begin position="465"/>
        <end position="515"/>
    </location>
</feature>
<feature type="region of interest" description="Disordered" evidence="5">
    <location>
        <begin position="142"/>
        <end position="250"/>
    </location>
</feature>
<evidence type="ECO:0000256" key="3">
    <source>
        <dbReference type="ARBA" id="ARBA00023163"/>
    </source>
</evidence>
<proteinExistence type="predicted"/>
<dbReference type="SUPFAM" id="SSF47459">
    <property type="entry name" value="HLH, helix-loop-helix DNA-binding domain"/>
    <property type="match status" value="1"/>
</dbReference>
<comment type="subcellular location">
    <subcellularLocation>
        <location evidence="1">Nucleus</location>
    </subcellularLocation>
</comment>
<feature type="compositionally biased region" description="Polar residues" evidence="5">
    <location>
        <begin position="466"/>
        <end position="493"/>
    </location>
</feature>
<evidence type="ECO:0000313" key="7">
    <source>
        <dbReference type="EMBL" id="KAF2088900.1"/>
    </source>
</evidence>
<dbReference type="AlphaFoldDB" id="A0A6A5YD81"/>
<dbReference type="InterPro" id="IPR051732">
    <property type="entry name" value="USF"/>
</dbReference>
<keyword evidence="3" id="KW-0804">Transcription</keyword>
<keyword evidence="2" id="KW-0805">Transcription regulation</keyword>
<feature type="compositionally biased region" description="Polar residues" evidence="5">
    <location>
        <begin position="142"/>
        <end position="169"/>
    </location>
</feature>
<evidence type="ECO:0000256" key="4">
    <source>
        <dbReference type="ARBA" id="ARBA00023242"/>
    </source>
</evidence>
<evidence type="ECO:0000313" key="8">
    <source>
        <dbReference type="Proteomes" id="UP000799776"/>
    </source>
</evidence>
<dbReference type="EMBL" id="ML978715">
    <property type="protein sequence ID" value="KAF2088900.1"/>
    <property type="molecule type" value="Genomic_DNA"/>
</dbReference>
<keyword evidence="8" id="KW-1185">Reference proteome</keyword>
<feature type="region of interest" description="Disordered" evidence="5">
    <location>
        <begin position="265"/>
        <end position="298"/>
    </location>
</feature>
<dbReference type="PROSITE" id="PS50888">
    <property type="entry name" value="BHLH"/>
    <property type="match status" value="1"/>
</dbReference>
<feature type="compositionally biased region" description="Polar residues" evidence="5">
    <location>
        <begin position="83"/>
        <end position="115"/>
    </location>
</feature>
<evidence type="ECO:0000256" key="5">
    <source>
        <dbReference type="SAM" id="MobiDB-lite"/>
    </source>
</evidence>
<dbReference type="GO" id="GO:0046983">
    <property type="term" value="F:protein dimerization activity"/>
    <property type="evidence" value="ECO:0007669"/>
    <property type="project" value="InterPro"/>
</dbReference>
<evidence type="ECO:0000256" key="2">
    <source>
        <dbReference type="ARBA" id="ARBA00023015"/>
    </source>
</evidence>
<feature type="compositionally biased region" description="Acidic residues" evidence="5">
    <location>
        <begin position="505"/>
        <end position="515"/>
    </location>
</feature>